<proteinExistence type="predicted"/>
<name>A0A1C5K9Y8_9ACTN</name>
<keyword evidence="1" id="KW-0472">Membrane</keyword>
<protein>
    <submittedName>
        <fullName evidence="2">Uncharacterized protein</fullName>
    </submittedName>
</protein>
<dbReference type="Proteomes" id="UP000199360">
    <property type="component" value="Unassembled WGS sequence"/>
</dbReference>
<feature type="transmembrane region" description="Helical" evidence="1">
    <location>
        <begin position="214"/>
        <end position="235"/>
    </location>
</feature>
<feature type="transmembrane region" description="Helical" evidence="1">
    <location>
        <begin position="131"/>
        <end position="153"/>
    </location>
</feature>
<evidence type="ECO:0000256" key="1">
    <source>
        <dbReference type="SAM" id="Phobius"/>
    </source>
</evidence>
<keyword evidence="3" id="KW-1185">Reference proteome</keyword>
<gene>
    <name evidence="2" type="ORF">GA0070213_1333</name>
</gene>
<dbReference type="EMBL" id="FMDM01000033">
    <property type="protein sequence ID" value="SCG79583.1"/>
    <property type="molecule type" value="Genomic_DNA"/>
</dbReference>
<dbReference type="OrthoDB" id="3685088at2"/>
<feature type="transmembrane region" description="Helical" evidence="1">
    <location>
        <begin position="173"/>
        <end position="193"/>
    </location>
</feature>
<dbReference type="RefSeq" id="WP_091072714.1">
    <property type="nucleotide sequence ID" value="NZ_FMDM01000033.1"/>
</dbReference>
<dbReference type="AlphaFoldDB" id="A0A1C5K9Y8"/>
<dbReference type="STRING" id="745366.GA0070213_1333"/>
<evidence type="ECO:0000313" key="3">
    <source>
        <dbReference type="Proteomes" id="UP000199360"/>
    </source>
</evidence>
<accession>A0A1C5K9Y8</accession>
<sequence>MSTATATSAYPRAVADLLPAVRDLADRIGEIPSRNQIMREFKIGAPKAQAVRLALVAEPITVPDDIETESASDPWEYAEPAPVLPAVPVEPAPVPLILPAEKVAQVIPDGHPPVSADPAPVKAEAAPGRRLSVWPVALIALPAFVAIWSGWVGLGGLTGFGVVHPLPGIADRFSLNTAITLPIGVEVYAAYALRAWLSGLVPPRARRFAKWSAIGSLIVGALGQVAYHLLVAAGITSAPWWITTLVACLPVAVLGMAAALAHLSHEGAEQ</sequence>
<keyword evidence="1" id="KW-0812">Transmembrane</keyword>
<reference evidence="3" key="1">
    <citation type="submission" date="2016-06" db="EMBL/GenBank/DDBJ databases">
        <authorList>
            <person name="Varghese N."/>
            <person name="Submissions Spin"/>
        </authorList>
    </citation>
    <scope>NUCLEOTIDE SEQUENCE [LARGE SCALE GENOMIC DNA]</scope>
    <source>
        <strain evidence="3">DSM 45647</strain>
    </source>
</reference>
<organism evidence="2 3">
    <name type="scientific">Micromonospora humi</name>
    <dbReference type="NCBI Taxonomy" id="745366"/>
    <lineage>
        <taxon>Bacteria</taxon>
        <taxon>Bacillati</taxon>
        <taxon>Actinomycetota</taxon>
        <taxon>Actinomycetes</taxon>
        <taxon>Micromonosporales</taxon>
        <taxon>Micromonosporaceae</taxon>
        <taxon>Micromonospora</taxon>
    </lineage>
</organism>
<feature type="transmembrane region" description="Helical" evidence="1">
    <location>
        <begin position="241"/>
        <end position="263"/>
    </location>
</feature>
<evidence type="ECO:0000313" key="2">
    <source>
        <dbReference type="EMBL" id="SCG79583.1"/>
    </source>
</evidence>
<keyword evidence="1" id="KW-1133">Transmembrane helix</keyword>